<dbReference type="GO" id="GO:0009263">
    <property type="term" value="P:deoxyribonucleotide biosynthetic process"/>
    <property type="evidence" value="ECO:0007669"/>
    <property type="project" value="InterPro"/>
</dbReference>
<gene>
    <name evidence="2" type="ORF">KP78_26250</name>
</gene>
<dbReference type="InterPro" id="IPR009078">
    <property type="entry name" value="Ferritin-like_SF"/>
</dbReference>
<dbReference type="STRING" id="889306.KP78_26250"/>
<dbReference type="EMBL" id="JXRP01000018">
    <property type="protein sequence ID" value="KIL45081.1"/>
    <property type="molecule type" value="Genomic_DNA"/>
</dbReference>
<dbReference type="EC" id="1.17.4.1" evidence="2"/>
<dbReference type="GO" id="GO:0004748">
    <property type="term" value="F:ribonucleoside-diphosphate reductase activity, thioredoxin disulfide as acceptor"/>
    <property type="evidence" value="ECO:0007669"/>
    <property type="project" value="UniProtKB-EC"/>
</dbReference>
<accession>A0A0C2VKW2</accession>
<proteinExistence type="predicted"/>
<keyword evidence="3" id="KW-1185">Reference proteome</keyword>
<dbReference type="Proteomes" id="UP000031938">
    <property type="component" value="Unassembled WGS sequence"/>
</dbReference>
<comment type="cofactor">
    <cofactor evidence="1">
        <name>Fe cation</name>
        <dbReference type="ChEBI" id="CHEBI:24875"/>
    </cofactor>
</comment>
<dbReference type="AlphaFoldDB" id="A0A0C2VKW2"/>
<evidence type="ECO:0000313" key="2">
    <source>
        <dbReference type="EMBL" id="KIL45081.1"/>
    </source>
</evidence>
<dbReference type="Gene3D" id="1.10.620.20">
    <property type="entry name" value="Ribonucleotide Reductase, subunit A"/>
    <property type="match status" value="1"/>
</dbReference>
<keyword evidence="2" id="KW-0560">Oxidoreductase</keyword>
<comment type="caution">
    <text evidence="2">The sequence shown here is derived from an EMBL/GenBank/DDBJ whole genome shotgun (WGS) entry which is preliminary data.</text>
</comment>
<dbReference type="NCBIfam" id="NF006200">
    <property type="entry name" value="PRK08326.1-3"/>
    <property type="match status" value="1"/>
</dbReference>
<evidence type="ECO:0000256" key="1">
    <source>
        <dbReference type="ARBA" id="ARBA00001962"/>
    </source>
</evidence>
<name>A0A0C2VKW2_9BACL</name>
<evidence type="ECO:0000313" key="3">
    <source>
        <dbReference type="Proteomes" id="UP000031938"/>
    </source>
</evidence>
<dbReference type="InterPro" id="IPR012348">
    <property type="entry name" value="RNR-like"/>
</dbReference>
<sequence length="292" mass="34233">MSISEERLNYEKVDQELDRIQDLTQEDRRKADELAYSLYRMAIRFGTWDPLEIDLTEDKKHFAEMDKQKRDYLIHFCTGFWNAEENVALQFCPWVMVAPSTYQQAFLSTQLVEEFKHTEFFEHYFKEVIGVERENKVQNIVHDSLDPRGKQLIQAIDAGPVEREAAMVEGLVHYQGVIEGVQAMVGYDVFEAVWGQYDLLPGLKEGFKNIKRDEGRHVGFGLRMLKQFAKKPEHAERIKKIYTEYLPAMLTRYDQQVIVNGEEVETPIEVQGKDRIQNMFDRRLKDVLGQTV</sequence>
<dbReference type="PATRIC" id="fig|889306.3.peg.2638"/>
<reference evidence="2 3" key="1">
    <citation type="submission" date="2015-01" db="EMBL/GenBank/DDBJ databases">
        <title>Genome sequencing of Jeotgalibacillus soli.</title>
        <authorList>
            <person name="Goh K.M."/>
            <person name="Chan K.-G."/>
            <person name="Yaakop A.S."/>
            <person name="Ee R."/>
            <person name="Gan H.M."/>
            <person name="Chan C.S."/>
        </authorList>
    </citation>
    <scope>NUCLEOTIDE SEQUENCE [LARGE SCALE GENOMIC DNA]</scope>
    <source>
        <strain evidence="2 3">P9</strain>
    </source>
</reference>
<dbReference type="RefSeq" id="WP_041089355.1">
    <property type="nucleotide sequence ID" value="NZ_JXRP01000018.1"/>
</dbReference>
<dbReference type="InterPro" id="IPR000358">
    <property type="entry name" value="RNR_small_fam"/>
</dbReference>
<organism evidence="2 3">
    <name type="scientific">Jeotgalibacillus soli</name>
    <dbReference type="NCBI Taxonomy" id="889306"/>
    <lineage>
        <taxon>Bacteria</taxon>
        <taxon>Bacillati</taxon>
        <taxon>Bacillota</taxon>
        <taxon>Bacilli</taxon>
        <taxon>Bacillales</taxon>
        <taxon>Caryophanaceae</taxon>
        <taxon>Jeotgalibacillus</taxon>
    </lineage>
</organism>
<protein>
    <submittedName>
        <fullName evidence="2">Ribonucleoside-diphosphate reductase</fullName>
        <ecNumber evidence="2">1.17.4.1</ecNumber>
    </submittedName>
</protein>
<dbReference type="SUPFAM" id="SSF47240">
    <property type="entry name" value="Ferritin-like"/>
    <property type="match status" value="1"/>
</dbReference>
<dbReference type="Pfam" id="PF00268">
    <property type="entry name" value="Ribonuc_red_sm"/>
    <property type="match status" value="1"/>
</dbReference>